<gene>
    <name evidence="1" type="ORF">L2E82_43533</name>
</gene>
<proteinExistence type="predicted"/>
<dbReference type="EMBL" id="CM042016">
    <property type="protein sequence ID" value="KAI3699302.1"/>
    <property type="molecule type" value="Genomic_DNA"/>
</dbReference>
<evidence type="ECO:0000313" key="1">
    <source>
        <dbReference type="EMBL" id="KAI3699302.1"/>
    </source>
</evidence>
<keyword evidence="2" id="KW-1185">Reference proteome</keyword>
<organism evidence="1 2">
    <name type="scientific">Cichorium intybus</name>
    <name type="common">Chicory</name>
    <dbReference type="NCBI Taxonomy" id="13427"/>
    <lineage>
        <taxon>Eukaryota</taxon>
        <taxon>Viridiplantae</taxon>
        <taxon>Streptophyta</taxon>
        <taxon>Embryophyta</taxon>
        <taxon>Tracheophyta</taxon>
        <taxon>Spermatophyta</taxon>
        <taxon>Magnoliopsida</taxon>
        <taxon>eudicotyledons</taxon>
        <taxon>Gunneridae</taxon>
        <taxon>Pentapetalae</taxon>
        <taxon>asterids</taxon>
        <taxon>campanulids</taxon>
        <taxon>Asterales</taxon>
        <taxon>Asteraceae</taxon>
        <taxon>Cichorioideae</taxon>
        <taxon>Cichorieae</taxon>
        <taxon>Cichoriinae</taxon>
        <taxon>Cichorium</taxon>
    </lineage>
</organism>
<sequence>MTASLSIVEMQPNGLVPTITKEVDDDYRGGGDSPLTPQSIPQDDEDGDEPDPYGGLFDDEQSKILRIKEQLEDPHQSIGF</sequence>
<reference evidence="2" key="1">
    <citation type="journal article" date="2022" name="Mol. Ecol. Resour.">
        <title>The genomes of chicory, endive, great burdock and yacon provide insights into Asteraceae palaeo-polyploidization history and plant inulin production.</title>
        <authorList>
            <person name="Fan W."/>
            <person name="Wang S."/>
            <person name="Wang H."/>
            <person name="Wang A."/>
            <person name="Jiang F."/>
            <person name="Liu H."/>
            <person name="Zhao H."/>
            <person name="Xu D."/>
            <person name="Zhang Y."/>
        </authorList>
    </citation>
    <scope>NUCLEOTIDE SEQUENCE [LARGE SCALE GENOMIC DNA]</scope>
    <source>
        <strain evidence="2">cv. Punajuju</strain>
    </source>
</reference>
<name>A0ACB8ZNB7_CICIN</name>
<reference evidence="1 2" key="2">
    <citation type="journal article" date="2022" name="Mol. Ecol. Resour.">
        <title>The genomes of chicory, endive, great burdock and yacon provide insights into Asteraceae paleo-polyploidization history and plant inulin production.</title>
        <authorList>
            <person name="Fan W."/>
            <person name="Wang S."/>
            <person name="Wang H."/>
            <person name="Wang A."/>
            <person name="Jiang F."/>
            <person name="Liu H."/>
            <person name="Zhao H."/>
            <person name="Xu D."/>
            <person name="Zhang Y."/>
        </authorList>
    </citation>
    <scope>NUCLEOTIDE SEQUENCE [LARGE SCALE GENOMIC DNA]</scope>
    <source>
        <strain evidence="2">cv. Punajuju</strain>
        <tissue evidence="1">Leaves</tissue>
    </source>
</reference>
<accession>A0ACB8ZNB7</accession>
<dbReference type="Proteomes" id="UP001055811">
    <property type="component" value="Linkage Group LG08"/>
</dbReference>
<comment type="caution">
    <text evidence="1">The sequence shown here is derived from an EMBL/GenBank/DDBJ whole genome shotgun (WGS) entry which is preliminary data.</text>
</comment>
<protein>
    <submittedName>
        <fullName evidence="1">Uncharacterized protein</fullName>
    </submittedName>
</protein>
<evidence type="ECO:0000313" key="2">
    <source>
        <dbReference type="Proteomes" id="UP001055811"/>
    </source>
</evidence>